<feature type="domain" description="Ysc84 actin-binding" evidence="1">
    <location>
        <begin position="108"/>
        <end position="216"/>
    </location>
</feature>
<evidence type="ECO:0000259" key="1">
    <source>
        <dbReference type="Pfam" id="PF04366"/>
    </source>
</evidence>
<proteinExistence type="predicted"/>
<dbReference type="Proteomes" id="UP000525298">
    <property type="component" value="Unassembled WGS sequence"/>
</dbReference>
<organism evidence="2 3">
    <name type="scientific">Desulfosalsimonas propionicica</name>
    <dbReference type="NCBI Taxonomy" id="332175"/>
    <lineage>
        <taxon>Bacteria</taxon>
        <taxon>Pseudomonadati</taxon>
        <taxon>Thermodesulfobacteriota</taxon>
        <taxon>Desulfobacteria</taxon>
        <taxon>Desulfobacterales</taxon>
        <taxon>Desulfosalsimonadaceae</taxon>
        <taxon>Desulfosalsimonas</taxon>
    </lineage>
</organism>
<dbReference type="Pfam" id="PF04366">
    <property type="entry name" value="Ysc84"/>
    <property type="match status" value="1"/>
</dbReference>
<reference evidence="2 3" key="1">
    <citation type="submission" date="2020-07" db="EMBL/GenBank/DDBJ databases">
        <title>Genomic Encyclopedia of Type Strains, Phase IV (KMG-IV): sequencing the most valuable type-strain genomes for metagenomic binning, comparative biology and taxonomic classification.</title>
        <authorList>
            <person name="Goeker M."/>
        </authorList>
    </citation>
    <scope>NUCLEOTIDE SEQUENCE [LARGE SCALE GENOMIC DNA]</scope>
    <source>
        <strain evidence="2 3">DSM 17721</strain>
    </source>
</reference>
<gene>
    <name evidence="2" type="ORF">HNR65_003002</name>
</gene>
<dbReference type="PANTHER" id="PTHR15629">
    <property type="entry name" value="SH3YL1 PROTEIN"/>
    <property type="match status" value="1"/>
</dbReference>
<keyword evidence="3" id="KW-1185">Reference proteome</keyword>
<dbReference type="InterPro" id="IPR007461">
    <property type="entry name" value="Ysc84_actin-binding"/>
</dbReference>
<protein>
    <submittedName>
        <fullName evidence="2">Lipid-binding SYLF domain-containing protein</fullName>
    </submittedName>
</protein>
<dbReference type="InterPro" id="IPR051702">
    <property type="entry name" value="SH3_domain_YSC84-like"/>
</dbReference>
<dbReference type="PANTHER" id="PTHR15629:SF2">
    <property type="entry name" value="SH3 DOMAIN-CONTAINING YSC84-LIKE PROTEIN 1"/>
    <property type="match status" value="1"/>
</dbReference>
<dbReference type="AlphaFoldDB" id="A0A7W0HLU3"/>
<evidence type="ECO:0000313" key="3">
    <source>
        <dbReference type="Proteomes" id="UP000525298"/>
    </source>
</evidence>
<comment type="caution">
    <text evidence="2">The sequence shown here is derived from an EMBL/GenBank/DDBJ whole genome shotgun (WGS) entry which is preliminary data.</text>
</comment>
<evidence type="ECO:0000313" key="2">
    <source>
        <dbReference type="EMBL" id="MBA2882648.1"/>
    </source>
</evidence>
<name>A0A7W0HLU3_9BACT</name>
<dbReference type="GO" id="GO:0035091">
    <property type="term" value="F:phosphatidylinositol binding"/>
    <property type="evidence" value="ECO:0007669"/>
    <property type="project" value="TreeGrafter"/>
</dbReference>
<sequence length="230" mass="24607">MKQVLTGYAGWIMAAVTVCVLIAGSTAVAGNSREVKILQNSIEVLEDLRAIPENRIPPALLNEAEAIAVIPSVYKLGFIIGGRYGSGVVAVRDDAGNWKNPFFIKLYGGSIGWQIGAQSTDLVLVFKSRKAVDQIKNGRFTVGADASVAAGPVGRQAGAATDVTLKSEIYSYSRSRGAFAGLSLEGAALQVDHTATWNLYEETVDRIDALREVPEPARLYKDVLEKHVTG</sequence>
<dbReference type="EMBL" id="JACDUS010000011">
    <property type="protein sequence ID" value="MBA2882648.1"/>
    <property type="molecule type" value="Genomic_DNA"/>
</dbReference>
<dbReference type="CDD" id="cd11524">
    <property type="entry name" value="SYLF"/>
    <property type="match status" value="1"/>
</dbReference>
<dbReference type="RefSeq" id="WP_220128406.1">
    <property type="nucleotide sequence ID" value="NZ_JACDUS010000011.1"/>
</dbReference>
<accession>A0A7W0HLU3</accession>